<dbReference type="Pfam" id="PF07762">
    <property type="entry name" value="DUF1618"/>
    <property type="match status" value="1"/>
</dbReference>
<organism evidence="3 4">
    <name type="scientific">Eleusine coracana subsp. coracana</name>
    <dbReference type="NCBI Taxonomy" id="191504"/>
    <lineage>
        <taxon>Eukaryota</taxon>
        <taxon>Viridiplantae</taxon>
        <taxon>Streptophyta</taxon>
        <taxon>Embryophyta</taxon>
        <taxon>Tracheophyta</taxon>
        <taxon>Spermatophyta</taxon>
        <taxon>Magnoliopsida</taxon>
        <taxon>Liliopsida</taxon>
        <taxon>Poales</taxon>
        <taxon>Poaceae</taxon>
        <taxon>PACMAD clade</taxon>
        <taxon>Chloridoideae</taxon>
        <taxon>Cynodonteae</taxon>
        <taxon>Eleusininae</taxon>
        <taxon>Eleusine</taxon>
    </lineage>
</organism>
<keyword evidence="4" id="KW-1185">Reference proteome</keyword>
<dbReference type="AlphaFoldDB" id="A0AAV5DAN4"/>
<sequence length="502" mass="54825">MDEIQATQLSSSLSYPPWILLEPYIDVDTTGSYSSTDTDPNTLVVARTSRGHPIGVSLSLASPPAESRVCIHLPEGSNPGNHENHVIAAHGDSVLIQVASEPGFDMPQDYFIYNAGTAASSNSPSSSCRQPPSLSLLPPSNGYQDTDSTGILRRGESDFVVAQLGMIRRKNDDDETMPNKEQHVAEILLFRSGEWWTARWSRIPGLGADEIQSCAGCAWAKGSFSAGTCSTRGSGYGMCPSLTTHDAARITLQAGTVCVTSGGGGDAVKFVNTFARCCCGGDGATECKHSKNCYLIKTWTLRMDSMTWVVDATELWALDAYKSLPRVQPSFPVVSMDEPHVICFMLQQEMQWWLIAVDARNKTLRSVCSYEKPHQFEYTYPGNFFLPSKVSYYLNSCPGSSSSSSQIDIIEPPSLSIRNEEKTSNAKPGCKTTSADPGSSMHASEILEALQEISSYDMPGDDTRKAISILSRGNGRRFRSYLGIPKNLRQDWLLMEINARSS</sequence>
<comment type="caution">
    <text evidence="3">The sequence shown here is derived from an EMBL/GenBank/DDBJ whole genome shotgun (WGS) entry which is preliminary data.</text>
</comment>
<feature type="compositionally biased region" description="Low complexity" evidence="1">
    <location>
        <begin position="121"/>
        <end position="140"/>
    </location>
</feature>
<evidence type="ECO:0000313" key="4">
    <source>
        <dbReference type="Proteomes" id="UP001054889"/>
    </source>
</evidence>
<feature type="domain" description="DUF1618" evidence="2">
    <location>
        <begin position="253"/>
        <end position="343"/>
    </location>
</feature>
<protein>
    <recommendedName>
        <fullName evidence="2">DUF1618 domain-containing protein</fullName>
    </recommendedName>
</protein>
<accession>A0AAV5DAN4</accession>
<dbReference type="InterPro" id="IPR011676">
    <property type="entry name" value="DUF1618"/>
</dbReference>
<dbReference type="EMBL" id="BQKI01000013">
    <property type="protein sequence ID" value="GJN07342.1"/>
    <property type="molecule type" value="Genomic_DNA"/>
</dbReference>
<name>A0AAV5DAN4_ELECO</name>
<evidence type="ECO:0000256" key="1">
    <source>
        <dbReference type="SAM" id="MobiDB-lite"/>
    </source>
</evidence>
<reference evidence="3" key="1">
    <citation type="journal article" date="2018" name="DNA Res.">
        <title>Multiple hybrid de novo genome assembly of finger millet, an orphan allotetraploid crop.</title>
        <authorList>
            <person name="Hatakeyama M."/>
            <person name="Aluri S."/>
            <person name="Balachadran M.T."/>
            <person name="Sivarajan S.R."/>
            <person name="Patrignani A."/>
            <person name="Gruter S."/>
            <person name="Poveda L."/>
            <person name="Shimizu-Inatsugi R."/>
            <person name="Baeten J."/>
            <person name="Francoijs K.J."/>
            <person name="Nataraja K.N."/>
            <person name="Reddy Y.A.N."/>
            <person name="Phadnis S."/>
            <person name="Ravikumar R.L."/>
            <person name="Schlapbach R."/>
            <person name="Sreeman S.M."/>
            <person name="Shimizu K.K."/>
        </authorList>
    </citation>
    <scope>NUCLEOTIDE SEQUENCE</scope>
</reference>
<gene>
    <name evidence="3" type="primary">ga25166</name>
    <name evidence="3" type="ORF">PR202_ga25166</name>
</gene>
<dbReference type="Proteomes" id="UP001054889">
    <property type="component" value="Unassembled WGS sequence"/>
</dbReference>
<feature type="region of interest" description="Disordered" evidence="1">
    <location>
        <begin position="418"/>
        <end position="441"/>
    </location>
</feature>
<evidence type="ECO:0000259" key="2">
    <source>
        <dbReference type="Pfam" id="PF07762"/>
    </source>
</evidence>
<proteinExistence type="predicted"/>
<dbReference type="PANTHER" id="PTHR33074">
    <property type="entry name" value="EXPRESSED PROTEIN-RELATED"/>
    <property type="match status" value="1"/>
</dbReference>
<reference evidence="3" key="2">
    <citation type="submission" date="2021-12" db="EMBL/GenBank/DDBJ databases">
        <title>Resequencing data analysis of finger millet.</title>
        <authorList>
            <person name="Hatakeyama M."/>
            <person name="Aluri S."/>
            <person name="Balachadran M.T."/>
            <person name="Sivarajan S.R."/>
            <person name="Poveda L."/>
            <person name="Shimizu-Inatsugi R."/>
            <person name="Schlapbach R."/>
            <person name="Sreeman S.M."/>
            <person name="Shimizu K.K."/>
        </authorList>
    </citation>
    <scope>NUCLEOTIDE SEQUENCE</scope>
</reference>
<evidence type="ECO:0000313" key="3">
    <source>
        <dbReference type="EMBL" id="GJN07342.1"/>
    </source>
</evidence>
<dbReference type="PANTHER" id="PTHR33074:SF76">
    <property type="entry name" value="OS11G0569701 PROTEIN"/>
    <property type="match status" value="1"/>
</dbReference>
<feature type="region of interest" description="Disordered" evidence="1">
    <location>
        <begin position="121"/>
        <end position="149"/>
    </location>
</feature>